<dbReference type="GO" id="GO:0005576">
    <property type="term" value="C:extracellular region"/>
    <property type="evidence" value="ECO:0007669"/>
    <property type="project" value="UniProtKB-SubCell"/>
</dbReference>
<evidence type="ECO:0000313" key="8">
    <source>
        <dbReference type="WBParaSite" id="EVEC_0001260401-mRNA-1"/>
    </source>
</evidence>
<reference evidence="8" key="1">
    <citation type="submission" date="2017-02" db="UniProtKB">
        <authorList>
            <consortium name="WormBaseParasite"/>
        </authorList>
    </citation>
    <scope>IDENTIFICATION</scope>
</reference>
<evidence type="ECO:0000259" key="5">
    <source>
        <dbReference type="SMART" id="SM00306"/>
    </source>
</evidence>
<dbReference type="PANTHER" id="PTHR46706:SF12">
    <property type="entry name" value="PROTEIN QUA-1-RELATED"/>
    <property type="match status" value="1"/>
</dbReference>
<evidence type="ECO:0000313" key="7">
    <source>
        <dbReference type="Proteomes" id="UP000274131"/>
    </source>
</evidence>
<dbReference type="PRINTS" id="PR00632">
    <property type="entry name" value="SONICHHOG"/>
</dbReference>
<comment type="subcellular location">
    <subcellularLocation>
        <location evidence="1">Secreted</location>
        <location evidence="1">Extracellular space</location>
    </subcellularLocation>
</comment>
<evidence type="ECO:0000256" key="4">
    <source>
        <dbReference type="SAM" id="SignalP"/>
    </source>
</evidence>
<proteinExistence type="predicted"/>
<dbReference type="STRING" id="51028.A0A0N4VNN6"/>
<dbReference type="PANTHER" id="PTHR46706">
    <property type="entry name" value="PROTEIN QUA-1-RELATED"/>
    <property type="match status" value="1"/>
</dbReference>
<dbReference type="GO" id="GO:0016539">
    <property type="term" value="P:intein-mediated protein splicing"/>
    <property type="evidence" value="ECO:0007669"/>
    <property type="project" value="InterPro"/>
</dbReference>
<gene>
    <name evidence="6" type="ORF">EVEC_LOCUS11783</name>
</gene>
<dbReference type="InterPro" id="IPR052140">
    <property type="entry name" value="Dev_Signal_Hedgehog-like"/>
</dbReference>
<evidence type="ECO:0000256" key="3">
    <source>
        <dbReference type="ARBA" id="ARBA00022729"/>
    </source>
</evidence>
<sequence>MEIIHLLLFLSTATVVHTSSCGESAIPFSFEALENGQPVLGCARPTCFGWTADAKPVSSNAQFYRVNGVPDGFVRKNTELPPKRYGEDRLNFQQQTAFCDSSFDKTSCAFEGQWVGGIGPVSNTSTDQLSLQCCSYEGLRHSTDRGVAVVKPGQIVIGGEVTKKGRQYAFDYISDIQQTQRYIATVQAQAQPQPQPQVQQYYYPVQQVAQPQYQYYQPQYYQPAAAAPAAAPAAGSGFYGGMGGLLCFSADTLVHTSQGKDVRMDELTLNDWVLSKQGSSLVYLPLKMWLHRLPSQKAEFQKLELEDGTSLKLTNLHYIYRTSCESKVFYIGERVNTAFINDKAVRAEEVRAGDCLYQVKGEQVNRKNLFVNDTGIYAPLTTSGDIVVNGIYASCHAVLHSNIMQSTFFEVFKASILRAAKLTVQIPIKDIPFGTETFASMIDLVLPKDLHTF</sequence>
<keyword evidence="3 4" id="KW-0732">Signal</keyword>
<evidence type="ECO:0000313" key="6">
    <source>
        <dbReference type="EMBL" id="VDD97032.1"/>
    </source>
</evidence>
<dbReference type="InterPro" id="IPR001767">
    <property type="entry name" value="Hedgehog_Hint"/>
</dbReference>
<dbReference type="InterPro" id="IPR003587">
    <property type="entry name" value="Hint_dom_N"/>
</dbReference>
<dbReference type="InterPro" id="IPR001657">
    <property type="entry name" value="Hedgehog"/>
</dbReference>
<name>A0A0N4VNN6_ENTVE</name>
<organism evidence="8">
    <name type="scientific">Enterobius vermicularis</name>
    <name type="common">Human pinworm</name>
    <dbReference type="NCBI Taxonomy" id="51028"/>
    <lineage>
        <taxon>Eukaryota</taxon>
        <taxon>Metazoa</taxon>
        <taxon>Ecdysozoa</taxon>
        <taxon>Nematoda</taxon>
        <taxon>Chromadorea</taxon>
        <taxon>Rhabditida</taxon>
        <taxon>Spirurina</taxon>
        <taxon>Oxyuridomorpha</taxon>
        <taxon>Oxyuroidea</taxon>
        <taxon>Oxyuridae</taxon>
        <taxon>Enterobius</taxon>
    </lineage>
</organism>
<keyword evidence="7" id="KW-1185">Reference proteome</keyword>
<dbReference type="GO" id="GO:0007267">
    <property type="term" value="P:cell-cell signaling"/>
    <property type="evidence" value="ECO:0007669"/>
    <property type="project" value="InterPro"/>
</dbReference>
<dbReference type="SMART" id="SM00306">
    <property type="entry name" value="HintN"/>
    <property type="match status" value="1"/>
</dbReference>
<evidence type="ECO:0000256" key="2">
    <source>
        <dbReference type="ARBA" id="ARBA00022473"/>
    </source>
</evidence>
<dbReference type="Gene3D" id="2.170.16.10">
    <property type="entry name" value="Hedgehog/Intein (Hint) domain"/>
    <property type="match status" value="1"/>
</dbReference>
<evidence type="ECO:0000256" key="1">
    <source>
        <dbReference type="ARBA" id="ARBA00004239"/>
    </source>
</evidence>
<dbReference type="OrthoDB" id="5212at2759"/>
<feature type="signal peptide" evidence="4">
    <location>
        <begin position="1"/>
        <end position="18"/>
    </location>
</feature>
<dbReference type="WBParaSite" id="EVEC_0001260401-mRNA-1">
    <property type="protein sequence ID" value="EVEC_0001260401-mRNA-1"/>
    <property type="gene ID" value="EVEC_0001260401"/>
</dbReference>
<dbReference type="PROSITE" id="PS50817">
    <property type="entry name" value="INTEIN_N_TER"/>
    <property type="match status" value="1"/>
</dbReference>
<accession>A0A0N4VNN6</accession>
<dbReference type="AlphaFoldDB" id="A0A0N4VNN6"/>
<dbReference type="InterPro" id="IPR006141">
    <property type="entry name" value="Intein_N"/>
</dbReference>
<reference evidence="6 7" key="2">
    <citation type="submission" date="2018-10" db="EMBL/GenBank/DDBJ databases">
        <authorList>
            <consortium name="Pathogen Informatics"/>
        </authorList>
    </citation>
    <scope>NUCLEOTIDE SEQUENCE [LARGE SCALE GENOMIC DNA]</scope>
</reference>
<feature type="domain" description="Hint" evidence="5">
    <location>
        <begin position="245"/>
        <end position="360"/>
    </location>
</feature>
<dbReference type="InterPro" id="IPR036844">
    <property type="entry name" value="Hint_dom_sf"/>
</dbReference>
<dbReference type="SUPFAM" id="SSF81995">
    <property type="entry name" value="beta-sandwich domain of Sec23/24"/>
    <property type="match status" value="1"/>
</dbReference>
<keyword evidence="2" id="KW-0217">Developmental protein</keyword>
<dbReference type="SUPFAM" id="SSF51294">
    <property type="entry name" value="Hedgehog/intein (Hint) domain"/>
    <property type="match status" value="1"/>
</dbReference>
<protein>
    <submittedName>
        <fullName evidence="8">HintN domain-containing protein</fullName>
    </submittedName>
</protein>
<feature type="chain" id="PRO_5043123098" evidence="4">
    <location>
        <begin position="19"/>
        <end position="453"/>
    </location>
</feature>
<dbReference type="GO" id="GO:0016540">
    <property type="term" value="P:protein autoprocessing"/>
    <property type="evidence" value="ECO:0007669"/>
    <property type="project" value="InterPro"/>
</dbReference>
<dbReference type="EMBL" id="UXUI01012693">
    <property type="protein sequence ID" value="VDD97032.1"/>
    <property type="molecule type" value="Genomic_DNA"/>
</dbReference>
<dbReference type="Pfam" id="PF01079">
    <property type="entry name" value="Hint"/>
    <property type="match status" value="1"/>
</dbReference>
<dbReference type="GO" id="GO:0048731">
    <property type="term" value="P:system development"/>
    <property type="evidence" value="ECO:0007669"/>
    <property type="project" value="UniProtKB-ARBA"/>
</dbReference>
<dbReference type="CDD" id="cd00081">
    <property type="entry name" value="Hint"/>
    <property type="match status" value="1"/>
</dbReference>
<dbReference type="Proteomes" id="UP000274131">
    <property type="component" value="Unassembled WGS sequence"/>
</dbReference>